<evidence type="ECO:0000313" key="7">
    <source>
        <dbReference type="Proteomes" id="UP000436858"/>
    </source>
</evidence>
<feature type="signal peptide" evidence="1">
    <location>
        <begin position="1"/>
        <end position="30"/>
    </location>
</feature>
<evidence type="ECO:0000313" key="5">
    <source>
        <dbReference type="EMBL" id="UYU68230.1"/>
    </source>
</evidence>
<dbReference type="EMBL" id="JAQNVG010000003">
    <property type="protein sequence ID" value="MDC2234684.1"/>
    <property type="molecule type" value="Genomic_DNA"/>
</dbReference>
<dbReference type="Proteomes" id="UP001217776">
    <property type="component" value="Unassembled WGS sequence"/>
</dbReference>
<gene>
    <name evidence="3" type="ORF">GAN91_13990</name>
    <name evidence="2" type="ORF">GAO51_08005</name>
    <name evidence="5" type="ORF">KQP68_08120</name>
    <name evidence="6" type="ORF">KQP74_15115</name>
    <name evidence="4" type="ORF">PO127_02830</name>
</gene>
<dbReference type="EMBL" id="WCRY01000012">
    <property type="protein sequence ID" value="KAB4481386.1"/>
    <property type="molecule type" value="Genomic_DNA"/>
</dbReference>
<dbReference type="PROSITE" id="PS51257">
    <property type="entry name" value="PROKAR_LIPOPROTEIN"/>
    <property type="match status" value="1"/>
</dbReference>
<dbReference type="Proteomes" id="UP000440614">
    <property type="component" value="Unassembled WGS sequence"/>
</dbReference>
<evidence type="ECO:0000313" key="2">
    <source>
        <dbReference type="EMBL" id="KAB4314296.1"/>
    </source>
</evidence>
<reference evidence="7 8" key="1">
    <citation type="journal article" date="2019" name="Nat. Med.">
        <title>A library of human gut bacterial isolates paired with longitudinal multiomics data enables mechanistic microbiome research.</title>
        <authorList>
            <person name="Poyet M."/>
            <person name="Groussin M."/>
            <person name="Gibbons S.M."/>
            <person name="Avila-Pacheco J."/>
            <person name="Jiang X."/>
            <person name="Kearney S.M."/>
            <person name="Perrotta A.R."/>
            <person name="Berdy B."/>
            <person name="Zhao S."/>
            <person name="Lieberman T.D."/>
            <person name="Swanson P.K."/>
            <person name="Smith M."/>
            <person name="Roesemann S."/>
            <person name="Alexander J.E."/>
            <person name="Rich S.A."/>
            <person name="Livny J."/>
            <person name="Vlamakis H."/>
            <person name="Clish C."/>
            <person name="Bullock K."/>
            <person name="Deik A."/>
            <person name="Scott J."/>
            <person name="Pierce K.A."/>
            <person name="Xavier R.J."/>
            <person name="Alm E.J."/>
        </authorList>
    </citation>
    <scope>NUCLEOTIDE SEQUENCE [LARGE SCALE GENOMIC DNA]</scope>
    <source>
        <strain evidence="3 7">BIOML-A162</strain>
        <strain evidence="2 8">BIOML-A188</strain>
    </source>
</reference>
<evidence type="ECO:0000313" key="9">
    <source>
        <dbReference type="Proteomes" id="UP001156218"/>
    </source>
</evidence>
<evidence type="ECO:0000313" key="8">
    <source>
        <dbReference type="Proteomes" id="UP000440614"/>
    </source>
</evidence>
<evidence type="ECO:0000313" key="6">
    <source>
        <dbReference type="EMBL" id="UYU89280.1"/>
    </source>
</evidence>
<dbReference type="Proteomes" id="UP000436858">
    <property type="component" value="Unassembled WGS sequence"/>
</dbReference>
<dbReference type="RefSeq" id="WP_008767156.1">
    <property type="nucleotide sequence ID" value="NZ_BAABXH010000002.1"/>
</dbReference>
<proteinExistence type="predicted"/>
<accession>C6IP36</accession>
<evidence type="ECO:0000313" key="4">
    <source>
        <dbReference type="EMBL" id="MDC2234684.1"/>
    </source>
</evidence>
<dbReference type="EMBL" id="CP083685">
    <property type="protein sequence ID" value="UYU89280.1"/>
    <property type="molecule type" value="Genomic_DNA"/>
</dbReference>
<accession>A0A0P0EXD2</accession>
<evidence type="ECO:0000313" key="3">
    <source>
        <dbReference type="EMBL" id="KAB4481386.1"/>
    </source>
</evidence>
<name>A0A0P0EXD2_BACT4</name>
<reference evidence="4" key="3">
    <citation type="submission" date="2022-10" db="EMBL/GenBank/DDBJ databases">
        <title>Human gut microbiome strain richness.</title>
        <authorList>
            <person name="Chen-Liaw A."/>
        </authorList>
    </citation>
    <scope>NUCLEOTIDE SEQUENCE</scope>
    <source>
        <strain evidence="4">1001283st1_A3_1001283B150304_161114</strain>
    </source>
</reference>
<dbReference type="KEGG" id="btho:Btheta7330_04755"/>
<evidence type="ECO:0008006" key="10">
    <source>
        <dbReference type="Google" id="ProtNLM"/>
    </source>
</evidence>
<sequence length="235" mass="26809">MITKKKKYTLYYVMALACGLVASFFIYSCSADGYYSDEIEKNEVTNTRALSSKMINNGSTLIDSIASSDEFWEFEMSSELLADKFHEYTSILSEEEYDKLMENLNDDDYVEDFMRKANLENELQQLAKAKENLIKHTRFLRLSADERTQLFILYAESNELTKVKLLKTREEGGSTSSCEEQKQAAYKQAKADYDNAIANCQNGSMPSGCLIQAAAKYDRAKDIANKEYKECIANK</sequence>
<feature type="chain" id="PRO_5005668580" description="Lipoprotein" evidence="1">
    <location>
        <begin position="31"/>
        <end position="235"/>
    </location>
</feature>
<dbReference type="AlphaFoldDB" id="A0A0P0EXD2"/>
<dbReference type="EMBL" id="WCSY01000006">
    <property type="protein sequence ID" value="KAB4314296.1"/>
    <property type="molecule type" value="Genomic_DNA"/>
</dbReference>
<dbReference type="Proteomes" id="UP001156218">
    <property type="component" value="Chromosome"/>
</dbReference>
<organism evidence="2 8">
    <name type="scientific">Bacteroides thetaiotaomicron</name>
    <dbReference type="NCBI Taxonomy" id="818"/>
    <lineage>
        <taxon>Bacteria</taxon>
        <taxon>Pseudomonadati</taxon>
        <taxon>Bacteroidota</taxon>
        <taxon>Bacteroidia</taxon>
        <taxon>Bacteroidales</taxon>
        <taxon>Bacteroidaceae</taxon>
        <taxon>Bacteroides</taxon>
    </lineage>
</organism>
<dbReference type="EMBL" id="CP083680">
    <property type="protein sequence ID" value="UYU68230.1"/>
    <property type="molecule type" value="Genomic_DNA"/>
</dbReference>
<reference evidence="5 9" key="2">
    <citation type="submission" date="2021-06" db="EMBL/GenBank/DDBJ databases">
        <title>Interrogation of the integrated mobile genetic elements in gut-associated Bacteroides with a consensus prediction approach.</title>
        <authorList>
            <person name="Campbell D.E."/>
            <person name="Leigh J.R."/>
            <person name="Kim T."/>
            <person name="England W."/>
            <person name="Whitaker R.J."/>
            <person name="Degnan P.H."/>
        </authorList>
    </citation>
    <scope>NUCLEOTIDE SEQUENCE</scope>
    <source>
        <strain evidence="6">VPI-3443</strain>
        <strain evidence="5 9">WAL8669</strain>
    </source>
</reference>
<keyword evidence="1" id="KW-0732">Signal</keyword>
<evidence type="ECO:0000256" key="1">
    <source>
        <dbReference type="SAM" id="SignalP"/>
    </source>
</evidence>
<dbReference type="Proteomes" id="UP001162960">
    <property type="component" value="Chromosome"/>
</dbReference>
<protein>
    <recommendedName>
        <fullName evidence="10">Lipoprotein</fullName>
    </recommendedName>
</protein>